<dbReference type="Gene3D" id="3.40.50.150">
    <property type="entry name" value="Vaccinia Virus protein VP39"/>
    <property type="match status" value="1"/>
</dbReference>
<comment type="catalytic activity">
    <reaction evidence="6">
        <text>a 2'-deoxyadenosine in DNA + S-adenosyl-L-methionine = an N(6)-methyl-2'-deoxyadenosine in DNA + S-adenosyl-L-homocysteine + H(+)</text>
        <dbReference type="Rhea" id="RHEA:15197"/>
        <dbReference type="Rhea" id="RHEA-COMP:12418"/>
        <dbReference type="Rhea" id="RHEA-COMP:12419"/>
        <dbReference type="ChEBI" id="CHEBI:15378"/>
        <dbReference type="ChEBI" id="CHEBI:57856"/>
        <dbReference type="ChEBI" id="CHEBI:59789"/>
        <dbReference type="ChEBI" id="CHEBI:90615"/>
        <dbReference type="ChEBI" id="CHEBI:90616"/>
        <dbReference type="EC" id="2.1.1.72"/>
    </reaction>
</comment>
<dbReference type="SUPFAM" id="SSF53335">
    <property type="entry name" value="S-adenosyl-L-methionine-dependent methyltransferases"/>
    <property type="match status" value="1"/>
</dbReference>
<dbReference type="GO" id="GO:0032259">
    <property type="term" value="P:methylation"/>
    <property type="evidence" value="ECO:0007669"/>
    <property type="project" value="UniProtKB-KW"/>
</dbReference>
<evidence type="ECO:0000313" key="8">
    <source>
        <dbReference type="EMBL" id="OGF56615.1"/>
    </source>
</evidence>
<evidence type="ECO:0000256" key="3">
    <source>
        <dbReference type="ARBA" id="ARBA00022603"/>
    </source>
</evidence>
<name>A0A1F5UZP7_FRAXR</name>
<dbReference type="EC" id="2.1.1.72" evidence="2"/>
<dbReference type="GO" id="GO:0009007">
    <property type="term" value="F:site-specific DNA-methyltransferase (adenine-specific) activity"/>
    <property type="evidence" value="ECO:0007669"/>
    <property type="project" value="UniProtKB-EC"/>
</dbReference>
<keyword evidence="5" id="KW-0949">S-adenosyl-L-methionine</keyword>
<organism evidence="8 9">
    <name type="scientific">Fraserbacteria sp. (strain RBG_16_55_9)</name>
    <dbReference type="NCBI Taxonomy" id="1817864"/>
    <lineage>
        <taxon>Bacteria</taxon>
        <taxon>Candidatus Fraseribacteriota</taxon>
    </lineage>
</organism>
<dbReference type="PANTHER" id="PTHR33841:SF5">
    <property type="entry name" value="DNA METHYLASE (MODIFICATION METHYLASE) (METHYLTRANSFERASE)-RELATED"/>
    <property type="match status" value="1"/>
</dbReference>
<comment type="caution">
    <text evidence="8">The sequence shown here is derived from an EMBL/GenBank/DDBJ whole genome shotgun (WGS) entry which is preliminary data.</text>
</comment>
<dbReference type="GO" id="GO:0003676">
    <property type="term" value="F:nucleic acid binding"/>
    <property type="evidence" value="ECO:0007669"/>
    <property type="project" value="InterPro"/>
</dbReference>
<dbReference type="InterPro" id="IPR050953">
    <property type="entry name" value="N4_N6_ade-DNA_methylase"/>
</dbReference>
<dbReference type="EMBL" id="MFGX01000029">
    <property type="protein sequence ID" value="OGF56615.1"/>
    <property type="molecule type" value="Genomic_DNA"/>
</dbReference>
<keyword evidence="4" id="KW-0808">Transferase</keyword>
<dbReference type="InterPro" id="IPR011639">
    <property type="entry name" value="MethylTrfase_TaqI-like_dom"/>
</dbReference>
<dbReference type="InterPro" id="IPR002052">
    <property type="entry name" value="DNA_methylase_N6_adenine_CS"/>
</dbReference>
<comment type="similarity">
    <text evidence="1">Belongs to the N(4)/N(6)-methyltransferase family.</text>
</comment>
<evidence type="ECO:0000256" key="2">
    <source>
        <dbReference type="ARBA" id="ARBA00011900"/>
    </source>
</evidence>
<evidence type="ECO:0000256" key="6">
    <source>
        <dbReference type="ARBA" id="ARBA00047942"/>
    </source>
</evidence>
<accession>A0A1F5UZP7</accession>
<dbReference type="Pfam" id="PF07669">
    <property type="entry name" value="Eco57I"/>
    <property type="match status" value="1"/>
</dbReference>
<dbReference type="PANTHER" id="PTHR33841">
    <property type="entry name" value="DNA METHYLTRANSFERASE YEEA-RELATED"/>
    <property type="match status" value="1"/>
</dbReference>
<dbReference type="Proteomes" id="UP000179157">
    <property type="component" value="Unassembled WGS sequence"/>
</dbReference>
<evidence type="ECO:0000313" key="9">
    <source>
        <dbReference type="Proteomes" id="UP000179157"/>
    </source>
</evidence>
<dbReference type="PROSITE" id="PS00092">
    <property type="entry name" value="N6_MTASE"/>
    <property type="match status" value="1"/>
</dbReference>
<protein>
    <recommendedName>
        <fullName evidence="2">site-specific DNA-methyltransferase (adenine-specific)</fullName>
        <ecNumber evidence="2">2.1.1.72</ecNumber>
    </recommendedName>
</protein>
<dbReference type="AlphaFoldDB" id="A0A1F5UZP7"/>
<gene>
    <name evidence="8" type="ORF">A2Z21_01220</name>
</gene>
<feature type="domain" description="Type II methyltransferase M.TaqI-like" evidence="7">
    <location>
        <begin position="138"/>
        <end position="230"/>
    </location>
</feature>
<evidence type="ECO:0000256" key="4">
    <source>
        <dbReference type="ARBA" id="ARBA00022679"/>
    </source>
</evidence>
<sequence length="512" mass="57661">MLEVLESNRSQLSSALDPQAKVANGQFLTPSTIAAAMADMFSVPLPNEIVLLDPGAGSGILTIAFLERVARQSQAVARVKVFAYENDDFLARLLESNLHNAAVGLIDQGIELTYNVLREDFILSASRSLVPPLLDALKELPSFTHVIMNPPYHKLSSGSDQRTCLERAGIQTSNLYSAFVALALPLLREGGELVAITPRSFCNGPYFRPFRRHLLDAASFERIHVFERRDDAFSEDKVLQENIIFHLRKSRPQRRVELSSSLGRSLESSTTRLVPHESIVQDGDPDLVIRIPSNESDDYVLERMTAFTNRLHDLGLQVSTGPVVDFRLRRHILDQPDRDSVPLIYSAHFVDQHVEWPIESAKKPNAIACNERTRRWLYPNSCYVLTRRFSSKEEKRRIYPALFSPIEDYDWIGFENHVNVVKSPDNDLYPTTAFGMVSYLSSKIVDLFFRQFSGHTQVNAADLRLLPVPPSSTLSELANYFDGKKVDTQAVDAHLEYLFKIKYGITSPNPAG</sequence>
<dbReference type="STRING" id="1817864.A2Z21_01220"/>
<evidence type="ECO:0000256" key="1">
    <source>
        <dbReference type="ARBA" id="ARBA00006594"/>
    </source>
</evidence>
<keyword evidence="3" id="KW-0489">Methyltransferase</keyword>
<proteinExistence type="inferred from homology"/>
<reference evidence="8 9" key="1">
    <citation type="journal article" date="2016" name="Nat. Commun.">
        <title>Thousands of microbial genomes shed light on interconnected biogeochemical processes in an aquifer system.</title>
        <authorList>
            <person name="Anantharaman K."/>
            <person name="Brown C.T."/>
            <person name="Hug L.A."/>
            <person name="Sharon I."/>
            <person name="Castelle C.J."/>
            <person name="Probst A.J."/>
            <person name="Thomas B.C."/>
            <person name="Singh A."/>
            <person name="Wilkins M.J."/>
            <person name="Karaoz U."/>
            <person name="Brodie E.L."/>
            <person name="Williams K.H."/>
            <person name="Hubbard S.S."/>
            <person name="Banfield J.F."/>
        </authorList>
    </citation>
    <scope>NUCLEOTIDE SEQUENCE [LARGE SCALE GENOMIC DNA]</scope>
    <source>
        <strain evidence="9">RBG_16_55_9</strain>
    </source>
</reference>
<dbReference type="InterPro" id="IPR029063">
    <property type="entry name" value="SAM-dependent_MTases_sf"/>
</dbReference>
<dbReference type="CDD" id="cd02440">
    <property type="entry name" value="AdoMet_MTases"/>
    <property type="match status" value="1"/>
</dbReference>
<dbReference type="GO" id="GO:0006304">
    <property type="term" value="P:DNA modification"/>
    <property type="evidence" value="ECO:0007669"/>
    <property type="project" value="InterPro"/>
</dbReference>
<evidence type="ECO:0000256" key="5">
    <source>
        <dbReference type="ARBA" id="ARBA00022691"/>
    </source>
</evidence>
<dbReference type="PRINTS" id="PR00507">
    <property type="entry name" value="N12N6MTFRASE"/>
</dbReference>
<evidence type="ECO:0000259" key="7">
    <source>
        <dbReference type="Pfam" id="PF07669"/>
    </source>
</evidence>